<organism evidence="1 2">
    <name type="scientific">Symbiodinium pilosum</name>
    <name type="common">Dinoflagellate</name>
    <dbReference type="NCBI Taxonomy" id="2952"/>
    <lineage>
        <taxon>Eukaryota</taxon>
        <taxon>Sar</taxon>
        <taxon>Alveolata</taxon>
        <taxon>Dinophyceae</taxon>
        <taxon>Suessiales</taxon>
        <taxon>Symbiodiniaceae</taxon>
        <taxon>Symbiodinium</taxon>
    </lineage>
</organism>
<feature type="non-terminal residue" evidence="1">
    <location>
        <position position="488"/>
    </location>
</feature>
<proteinExistence type="predicted"/>
<gene>
    <name evidence="1" type="ORF">SPIL2461_LOCUS2829</name>
</gene>
<reference evidence="1" key="1">
    <citation type="submission" date="2021-02" db="EMBL/GenBank/DDBJ databases">
        <authorList>
            <person name="Dougan E. K."/>
            <person name="Rhodes N."/>
            <person name="Thang M."/>
            <person name="Chan C."/>
        </authorList>
    </citation>
    <scope>NUCLEOTIDE SEQUENCE</scope>
</reference>
<dbReference type="EMBL" id="CAJNIZ010003191">
    <property type="protein sequence ID" value="CAE7219631.1"/>
    <property type="molecule type" value="Genomic_DNA"/>
</dbReference>
<dbReference type="AlphaFoldDB" id="A0A812KAI1"/>
<comment type="caution">
    <text evidence="1">The sequence shown here is derived from an EMBL/GenBank/DDBJ whole genome shotgun (WGS) entry which is preliminary data.</text>
</comment>
<evidence type="ECO:0000313" key="2">
    <source>
        <dbReference type="Proteomes" id="UP000649617"/>
    </source>
</evidence>
<dbReference type="Proteomes" id="UP000649617">
    <property type="component" value="Unassembled WGS sequence"/>
</dbReference>
<evidence type="ECO:0000313" key="1">
    <source>
        <dbReference type="EMBL" id="CAE7219631.1"/>
    </source>
</evidence>
<sequence length="488" mass="55374">PWSRNPKGEVQRKAVEARAADWAAEWLTQELTKSPVLLISESNSATFKDAEKRLKEACVRFDILELDRLGSAGTALLEQLKCHNRMAGAAFVFVAGNLLPENFTKESTLWLQQVCYNAGAQFMEPPEGTNMTWTVQQNARWLPPKNIGGRRWYQDDAGMAKYEDEHADPARNLYNEIMAAPGGGTALRTRISNPGQKLLRQDARLDEPDKFGVAQRWPSWGRVDLLLRNVDGVTDYLRSRDVARVRQILDDEPDTYSEGLPKDTLMWVYGLGRRKLMEELDQRQCHHKVISAIDVQGLREALLEELEKEQAYSPTRQGVTPGVIQSFTRHQLRVEREADSDVVLLLAVIDEQSPRHLRFRDQLEGAAQLLLRSARIVAVDGRKNEEVMVEYGVTRFPTLIWLQGRSGIELAREIGPFPATSIVDRTRLVLDVKELPEPGEEAAALLAQTGAPSRKFRRRRFDRPLADKNAAVRSINSHSKGFWRHGRR</sequence>
<dbReference type="OrthoDB" id="437769at2759"/>
<evidence type="ECO:0008006" key="3">
    <source>
        <dbReference type="Google" id="ProtNLM"/>
    </source>
</evidence>
<keyword evidence="2" id="KW-1185">Reference proteome</keyword>
<dbReference type="SUPFAM" id="SSF52833">
    <property type="entry name" value="Thioredoxin-like"/>
    <property type="match status" value="1"/>
</dbReference>
<name>A0A812KAI1_SYMPI</name>
<accession>A0A812KAI1</accession>
<protein>
    <recommendedName>
        <fullName evidence="3">Thioredoxin domain-containing protein</fullName>
    </recommendedName>
</protein>
<dbReference type="InterPro" id="IPR036249">
    <property type="entry name" value="Thioredoxin-like_sf"/>
</dbReference>